<keyword evidence="12" id="KW-1185">Reference proteome</keyword>
<reference evidence="11 12" key="1">
    <citation type="submission" date="2020-11" db="EMBL/GenBank/DDBJ databases">
        <title>Kaistella gelatinilytica sp. nov., a flavobacterium isolated from Antarctic Soil.</title>
        <authorList>
            <person name="Li J."/>
        </authorList>
    </citation>
    <scope>NUCLEOTIDE SEQUENCE [LARGE SCALE GENOMIC DNA]</scope>
    <source>
        <strain evidence="11 12">G5-32</strain>
    </source>
</reference>
<evidence type="ECO:0000256" key="8">
    <source>
        <dbReference type="SAM" id="Coils"/>
    </source>
</evidence>
<evidence type="ECO:0000256" key="4">
    <source>
        <dbReference type="ARBA" id="ARBA00022679"/>
    </source>
</evidence>
<dbReference type="PROSITE" id="PS50109">
    <property type="entry name" value="HIS_KIN"/>
    <property type="match status" value="1"/>
</dbReference>
<evidence type="ECO:0000313" key="11">
    <source>
        <dbReference type="EMBL" id="MBF8456181.1"/>
    </source>
</evidence>
<evidence type="ECO:0000256" key="7">
    <source>
        <dbReference type="ARBA" id="ARBA00022989"/>
    </source>
</evidence>
<feature type="domain" description="Histidine kinase" evidence="10">
    <location>
        <begin position="215"/>
        <end position="417"/>
    </location>
</feature>
<dbReference type="Pfam" id="PF00512">
    <property type="entry name" value="HisKA"/>
    <property type="match status" value="1"/>
</dbReference>
<keyword evidence="7 9" id="KW-1133">Transmembrane helix</keyword>
<dbReference type="InterPro" id="IPR003594">
    <property type="entry name" value="HATPase_dom"/>
</dbReference>
<dbReference type="GO" id="GO:0016301">
    <property type="term" value="F:kinase activity"/>
    <property type="evidence" value="ECO:0007669"/>
    <property type="project" value="UniProtKB-KW"/>
</dbReference>
<dbReference type="InterPro" id="IPR036097">
    <property type="entry name" value="HisK_dim/P_sf"/>
</dbReference>
<dbReference type="PANTHER" id="PTHR45436:SF5">
    <property type="entry name" value="SENSOR HISTIDINE KINASE TRCS"/>
    <property type="match status" value="1"/>
</dbReference>
<comment type="catalytic activity">
    <reaction evidence="1">
        <text>ATP + protein L-histidine = ADP + protein N-phospho-L-histidine.</text>
        <dbReference type="EC" id="2.7.13.3"/>
    </reaction>
</comment>
<keyword evidence="3" id="KW-0597">Phosphoprotein</keyword>
<dbReference type="EMBL" id="JADPVI010000001">
    <property type="protein sequence ID" value="MBF8456181.1"/>
    <property type="molecule type" value="Genomic_DNA"/>
</dbReference>
<proteinExistence type="predicted"/>
<dbReference type="InterPro" id="IPR005467">
    <property type="entry name" value="His_kinase_dom"/>
</dbReference>
<sequence>MKLTHYISLRYIGATILAMVIAIPLFYIVIQKVLINNIDEHLEDQKTSIAQKLQNIPTQNFINFDDRVTIATNPKERFSEKIFTHTFYNAKDNETESFRILEFPVQSAGAAYNVQIKQSLVESEDLLKSILYLLISLVFLLTATLLLINYQIKKKVWEPFYKTLDQLKNFRIDDQKELHLKASKISELNDLNNSLNELSTKNQKVYQSQKEFTENASHELQTPLAIVQNNIELFWQTEPISEQQAEILNDISTATSRMGKLNKALLLLSKIENRQFNDIQSVNLNGIAEHFFRNYQEQIRSKNIDLNIDLKEPLIVEMDFSLAEILVGNLLLNALKYAPKDSMVEVIFTKNEMSISNQAERLALFQEKLFKRFQRQNTQENSTGLGLEIAKQIAVSFDLNLNYAFKNGRHFFIVKKK</sequence>
<comment type="caution">
    <text evidence="11">The sequence shown here is derived from an EMBL/GenBank/DDBJ whole genome shotgun (WGS) entry which is preliminary data.</text>
</comment>
<keyword evidence="9" id="KW-0472">Membrane</keyword>
<organism evidence="11 12">
    <name type="scientific">Kaistella gelatinilytica</name>
    <dbReference type="NCBI Taxonomy" id="2787636"/>
    <lineage>
        <taxon>Bacteria</taxon>
        <taxon>Pseudomonadati</taxon>
        <taxon>Bacteroidota</taxon>
        <taxon>Flavobacteriia</taxon>
        <taxon>Flavobacteriales</taxon>
        <taxon>Weeksellaceae</taxon>
        <taxon>Chryseobacterium group</taxon>
        <taxon>Kaistella</taxon>
    </lineage>
</organism>
<evidence type="ECO:0000256" key="3">
    <source>
        <dbReference type="ARBA" id="ARBA00022553"/>
    </source>
</evidence>
<dbReference type="SUPFAM" id="SSF47384">
    <property type="entry name" value="Homodimeric domain of signal transducing histidine kinase"/>
    <property type="match status" value="1"/>
</dbReference>
<gene>
    <name evidence="11" type="ORF">IV494_03210</name>
</gene>
<dbReference type="CDD" id="cd00082">
    <property type="entry name" value="HisKA"/>
    <property type="match status" value="1"/>
</dbReference>
<evidence type="ECO:0000256" key="2">
    <source>
        <dbReference type="ARBA" id="ARBA00012438"/>
    </source>
</evidence>
<dbReference type="SUPFAM" id="SSF55874">
    <property type="entry name" value="ATPase domain of HSP90 chaperone/DNA topoisomerase II/histidine kinase"/>
    <property type="match status" value="1"/>
</dbReference>
<evidence type="ECO:0000256" key="5">
    <source>
        <dbReference type="ARBA" id="ARBA00022692"/>
    </source>
</evidence>
<feature type="coiled-coil region" evidence="8">
    <location>
        <begin position="181"/>
        <end position="208"/>
    </location>
</feature>
<accession>A0ABS0F941</accession>
<dbReference type="InterPro" id="IPR050428">
    <property type="entry name" value="TCS_sensor_his_kinase"/>
</dbReference>
<keyword evidence="6 11" id="KW-0418">Kinase</keyword>
<evidence type="ECO:0000259" key="10">
    <source>
        <dbReference type="PROSITE" id="PS50109"/>
    </source>
</evidence>
<keyword evidence="5 9" id="KW-0812">Transmembrane</keyword>
<dbReference type="RefSeq" id="WP_196078719.1">
    <property type="nucleotide sequence ID" value="NZ_JADPVI010000001.1"/>
</dbReference>
<dbReference type="SMART" id="SM00388">
    <property type="entry name" value="HisKA"/>
    <property type="match status" value="1"/>
</dbReference>
<evidence type="ECO:0000256" key="6">
    <source>
        <dbReference type="ARBA" id="ARBA00022777"/>
    </source>
</evidence>
<feature type="transmembrane region" description="Helical" evidence="9">
    <location>
        <begin position="12"/>
        <end position="30"/>
    </location>
</feature>
<protein>
    <recommendedName>
        <fullName evidence="2">histidine kinase</fullName>
        <ecNumber evidence="2">2.7.13.3</ecNumber>
    </recommendedName>
</protein>
<keyword evidence="8" id="KW-0175">Coiled coil</keyword>
<dbReference type="Proteomes" id="UP000660070">
    <property type="component" value="Unassembled WGS sequence"/>
</dbReference>
<evidence type="ECO:0000256" key="1">
    <source>
        <dbReference type="ARBA" id="ARBA00000085"/>
    </source>
</evidence>
<name>A0ABS0F941_9FLAO</name>
<dbReference type="PANTHER" id="PTHR45436">
    <property type="entry name" value="SENSOR HISTIDINE KINASE YKOH"/>
    <property type="match status" value="1"/>
</dbReference>
<dbReference type="InterPro" id="IPR003661">
    <property type="entry name" value="HisK_dim/P_dom"/>
</dbReference>
<dbReference type="EC" id="2.7.13.3" evidence="2"/>
<dbReference type="Pfam" id="PF02518">
    <property type="entry name" value="HATPase_c"/>
    <property type="match status" value="1"/>
</dbReference>
<keyword evidence="4" id="KW-0808">Transferase</keyword>
<dbReference type="InterPro" id="IPR036890">
    <property type="entry name" value="HATPase_C_sf"/>
</dbReference>
<dbReference type="Gene3D" id="3.30.565.10">
    <property type="entry name" value="Histidine kinase-like ATPase, C-terminal domain"/>
    <property type="match status" value="1"/>
</dbReference>
<dbReference type="Gene3D" id="1.10.287.130">
    <property type="match status" value="1"/>
</dbReference>
<feature type="transmembrane region" description="Helical" evidence="9">
    <location>
        <begin position="130"/>
        <end position="152"/>
    </location>
</feature>
<evidence type="ECO:0000313" key="12">
    <source>
        <dbReference type="Proteomes" id="UP000660070"/>
    </source>
</evidence>
<evidence type="ECO:0000256" key="9">
    <source>
        <dbReference type="SAM" id="Phobius"/>
    </source>
</evidence>